<dbReference type="PANTHER" id="PTHR30193">
    <property type="entry name" value="ABC TRANSPORTER PERMEASE PROTEIN"/>
    <property type="match status" value="1"/>
</dbReference>
<evidence type="ECO:0000256" key="1">
    <source>
        <dbReference type="ARBA" id="ARBA00004651"/>
    </source>
</evidence>
<keyword evidence="5 7" id="KW-1133">Transmembrane helix</keyword>
<dbReference type="STRING" id="33881.NS184_02615"/>
<organism evidence="10 11">
    <name type="scientific">Curtobacterium luteum</name>
    <dbReference type="NCBI Taxonomy" id="33881"/>
    <lineage>
        <taxon>Bacteria</taxon>
        <taxon>Bacillati</taxon>
        <taxon>Actinomycetota</taxon>
        <taxon>Actinomycetes</taxon>
        <taxon>Micrococcales</taxon>
        <taxon>Microbacteriaceae</taxon>
        <taxon>Curtobacterium</taxon>
    </lineage>
</organism>
<feature type="compositionally biased region" description="Low complexity" evidence="8">
    <location>
        <begin position="1"/>
        <end position="13"/>
    </location>
</feature>
<dbReference type="SUPFAM" id="SSF161098">
    <property type="entry name" value="MetI-like"/>
    <property type="match status" value="1"/>
</dbReference>
<keyword evidence="6 7" id="KW-0472">Membrane</keyword>
<evidence type="ECO:0000313" key="11">
    <source>
        <dbReference type="Proteomes" id="UP000078252"/>
    </source>
</evidence>
<evidence type="ECO:0000256" key="4">
    <source>
        <dbReference type="ARBA" id="ARBA00022692"/>
    </source>
</evidence>
<feature type="domain" description="ABC transmembrane type-1" evidence="9">
    <location>
        <begin position="103"/>
        <end position="313"/>
    </location>
</feature>
<dbReference type="PROSITE" id="PS50928">
    <property type="entry name" value="ABC_TM1"/>
    <property type="match status" value="1"/>
</dbReference>
<feature type="transmembrane region" description="Helical" evidence="7">
    <location>
        <begin position="140"/>
        <end position="162"/>
    </location>
</feature>
<feature type="transmembrane region" description="Helical" evidence="7">
    <location>
        <begin position="292"/>
        <end position="314"/>
    </location>
</feature>
<dbReference type="Pfam" id="PF00528">
    <property type="entry name" value="BPD_transp_1"/>
    <property type="match status" value="1"/>
</dbReference>
<keyword evidence="3" id="KW-1003">Cell membrane</keyword>
<evidence type="ECO:0000256" key="2">
    <source>
        <dbReference type="ARBA" id="ARBA00022448"/>
    </source>
</evidence>
<comment type="similarity">
    <text evidence="7">Belongs to the binding-protein-dependent transport system permease family.</text>
</comment>
<comment type="subcellular location">
    <subcellularLocation>
        <location evidence="1 7">Cell membrane</location>
        <topology evidence="1 7">Multi-pass membrane protein</topology>
    </subcellularLocation>
</comment>
<dbReference type="OrthoDB" id="5174895at2"/>
<dbReference type="Gene3D" id="1.10.3720.10">
    <property type="entry name" value="MetI-like"/>
    <property type="match status" value="1"/>
</dbReference>
<gene>
    <name evidence="10" type="ORF">NS184_02615</name>
</gene>
<evidence type="ECO:0000313" key="10">
    <source>
        <dbReference type="EMBL" id="KTR09527.1"/>
    </source>
</evidence>
<dbReference type="AlphaFoldDB" id="A0A175S0D9"/>
<feature type="transmembrane region" description="Helical" evidence="7">
    <location>
        <begin position="45"/>
        <end position="73"/>
    </location>
</feature>
<feature type="region of interest" description="Disordered" evidence="8">
    <location>
        <begin position="1"/>
        <end position="33"/>
    </location>
</feature>
<dbReference type="GO" id="GO:0005886">
    <property type="term" value="C:plasma membrane"/>
    <property type="evidence" value="ECO:0007669"/>
    <property type="project" value="UniProtKB-SubCell"/>
</dbReference>
<dbReference type="InterPro" id="IPR035906">
    <property type="entry name" value="MetI-like_sf"/>
</dbReference>
<dbReference type="PATRIC" id="fig|33881.3.peg.524"/>
<evidence type="ECO:0000256" key="8">
    <source>
        <dbReference type="SAM" id="MobiDB-lite"/>
    </source>
</evidence>
<dbReference type="EMBL" id="LDQC01000015">
    <property type="protein sequence ID" value="KTR09527.1"/>
    <property type="molecule type" value="Genomic_DNA"/>
</dbReference>
<comment type="caution">
    <text evidence="10">The sequence shown here is derived from an EMBL/GenBank/DDBJ whole genome shotgun (WGS) entry which is preliminary data.</text>
</comment>
<keyword evidence="2 7" id="KW-0813">Transport</keyword>
<feature type="transmembrane region" description="Helical" evidence="7">
    <location>
        <begin position="187"/>
        <end position="213"/>
    </location>
</feature>
<dbReference type="Proteomes" id="UP000078252">
    <property type="component" value="Unassembled WGS sequence"/>
</dbReference>
<accession>A0A175S0D9</accession>
<feature type="transmembrane region" description="Helical" evidence="7">
    <location>
        <begin position="102"/>
        <end position="128"/>
    </location>
</feature>
<evidence type="ECO:0000256" key="3">
    <source>
        <dbReference type="ARBA" id="ARBA00022475"/>
    </source>
</evidence>
<dbReference type="InterPro" id="IPR000515">
    <property type="entry name" value="MetI-like"/>
</dbReference>
<sequence>MATTTTESVTTAGSRRRGGAAPRLQSGRRAGRTGLRTKRNRVDPLFLVFLIPTLLLFTLAITLPAVMGIVLSFTDSVGFGDFRFIGLTNYVAVFSDPAILQAYLFTIGFSLVTVLVVNALAFLLAIALTSKVRGKIALRAVFVLPMVISGIVIAYVFSFLFANSLPALATALGFAPLEQSILANPDLAWVAVVVVTAWQAIPSTLLIYIAGVLSIPGEVYEASALDGASAWRQLVSITAPLTAGYILINLIIGFKNFLNSYDIIVGLTDGGPGTSTTSVAMSIFKGFNGGDYAYQMANATIFFVIAVVIAVIQLRATRGKAAL</sequence>
<dbReference type="PANTHER" id="PTHR30193:SF37">
    <property type="entry name" value="INNER MEMBRANE ABC TRANSPORTER PERMEASE PROTEIN YCJO"/>
    <property type="match status" value="1"/>
</dbReference>
<feature type="transmembrane region" description="Helical" evidence="7">
    <location>
        <begin position="234"/>
        <end position="252"/>
    </location>
</feature>
<dbReference type="GO" id="GO:0055085">
    <property type="term" value="P:transmembrane transport"/>
    <property type="evidence" value="ECO:0007669"/>
    <property type="project" value="InterPro"/>
</dbReference>
<evidence type="ECO:0000256" key="5">
    <source>
        <dbReference type="ARBA" id="ARBA00022989"/>
    </source>
</evidence>
<dbReference type="InterPro" id="IPR051393">
    <property type="entry name" value="ABC_transporter_permease"/>
</dbReference>
<protein>
    <submittedName>
        <fullName evidence="10">Sugar ABC transporter permease</fullName>
    </submittedName>
</protein>
<keyword evidence="4 7" id="KW-0812">Transmembrane</keyword>
<reference evidence="10 11" key="1">
    <citation type="journal article" date="2016" name="Front. Microbiol.">
        <title>Genomic Resource of Rice Seed Associated Bacteria.</title>
        <authorList>
            <person name="Midha S."/>
            <person name="Bansal K."/>
            <person name="Sharma S."/>
            <person name="Kumar N."/>
            <person name="Patil P.P."/>
            <person name="Chaudhry V."/>
            <person name="Patil P.B."/>
        </authorList>
    </citation>
    <scope>NUCLEOTIDE SEQUENCE [LARGE SCALE GENOMIC DNA]</scope>
    <source>
        <strain evidence="10 11">NS184</strain>
    </source>
</reference>
<evidence type="ECO:0000256" key="6">
    <source>
        <dbReference type="ARBA" id="ARBA00023136"/>
    </source>
</evidence>
<evidence type="ECO:0000256" key="7">
    <source>
        <dbReference type="RuleBase" id="RU363032"/>
    </source>
</evidence>
<proteinExistence type="inferred from homology"/>
<name>A0A175S0D9_9MICO</name>
<dbReference type="RefSeq" id="WP_058724586.1">
    <property type="nucleotide sequence ID" value="NZ_LDQC01000015.1"/>
</dbReference>
<evidence type="ECO:0000259" key="9">
    <source>
        <dbReference type="PROSITE" id="PS50928"/>
    </source>
</evidence>